<reference evidence="3" key="1">
    <citation type="submission" date="2015-08" db="EMBL/GenBank/DDBJ databases">
        <title>Complete genome sequence of Rothia mucilaginosa strain NUM-Rm6536.</title>
        <authorList>
            <person name="Nambu T."/>
        </authorList>
    </citation>
    <scope>NUCLEOTIDE SEQUENCE [LARGE SCALE GENOMIC DNA]</scope>
    <source>
        <strain evidence="3">NUM-Rm6536</strain>
    </source>
</reference>
<proteinExistence type="predicted"/>
<organism evidence="2">
    <name type="scientific">Rothia mucilaginosa</name>
    <dbReference type="NCBI Taxonomy" id="43675"/>
    <lineage>
        <taxon>Bacteria</taxon>
        <taxon>Bacillati</taxon>
        <taxon>Actinomycetota</taxon>
        <taxon>Actinomycetes</taxon>
        <taxon>Micrococcales</taxon>
        <taxon>Micrococcaceae</taxon>
        <taxon>Rothia</taxon>
    </lineage>
</organism>
<name>A0A0K2S0H0_9MICC</name>
<evidence type="ECO:0000313" key="2">
    <source>
        <dbReference type="EMBL" id="BAS20583.1"/>
    </source>
</evidence>
<sequence>MLSHSVVRGKTRARAHERRQRHRTPRQRGASRNNSPMRHGGLLTFLYEQRQTITS</sequence>
<gene>
    <name evidence="2" type="ORF">RM6536_1336</name>
</gene>
<evidence type="ECO:0000256" key="1">
    <source>
        <dbReference type="SAM" id="MobiDB-lite"/>
    </source>
</evidence>
<dbReference type="Proteomes" id="UP000066203">
    <property type="component" value="Chromosome"/>
</dbReference>
<dbReference type="AlphaFoldDB" id="A0A0K2S0H0"/>
<feature type="region of interest" description="Disordered" evidence="1">
    <location>
        <begin position="1"/>
        <end position="42"/>
    </location>
</feature>
<accession>A0A0K2S0H0</accession>
<evidence type="ECO:0000313" key="3">
    <source>
        <dbReference type="Proteomes" id="UP000066203"/>
    </source>
</evidence>
<feature type="compositionally biased region" description="Basic residues" evidence="1">
    <location>
        <begin position="7"/>
        <end position="26"/>
    </location>
</feature>
<protein>
    <submittedName>
        <fullName evidence="2">Uncharacterized protein</fullName>
    </submittedName>
</protein>
<dbReference type="EMBL" id="AP014938">
    <property type="protein sequence ID" value="BAS20583.1"/>
    <property type="molecule type" value="Genomic_DNA"/>
</dbReference>